<evidence type="ECO:0000256" key="8">
    <source>
        <dbReference type="ARBA" id="ARBA00031113"/>
    </source>
</evidence>
<feature type="binding site" evidence="10">
    <location>
        <begin position="384"/>
        <end position="387"/>
    </location>
    <ligand>
        <name>ATP</name>
        <dbReference type="ChEBI" id="CHEBI:30616"/>
    </ligand>
</feature>
<feature type="binding site" evidence="9">
    <location>
        <position position="423"/>
    </location>
    <ligand>
        <name>L-serine</name>
        <dbReference type="ChEBI" id="CHEBI:33384"/>
    </ligand>
</feature>
<evidence type="ECO:0000256" key="1">
    <source>
        <dbReference type="ARBA" id="ARBA00010728"/>
    </source>
</evidence>
<keyword evidence="3" id="KW-0436">Ligase</keyword>
<dbReference type="EC" id="6.1.1.11" evidence="2"/>
<feature type="binding site" evidence="9">
    <location>
        <position position="295"/>
    </location>
    <ligand>
        <name>L-serine</name>
        <dbReference type="ChEBI" id="CHEBI:33384"/>
    </ligand>
</feature>
<dbReference type="AlphaFoldDB" id="A0A0N0P535"/>
<evidence type="ECO:0000256" key="5">
    <source>
        <dbReference type="ARBA" id="ARBA00022840"/>
    </source>
</evidence>
<dbReference type="PRINTS" id="PR00981">
    <property type="entry name" value="TRNASYNTHSER"/>
</dbReference>
<accession>A0A0N0P535</accession>
<evidence type="ECO:0000256" key="6">
    <source>
        <dbReference type="ARBA" id="ARBA00022917"/>
    </source>
</evidence>
<evidence type="ECO:0000256" key="3">
    <source>
        <dbReference type="ARBA" id="ARBA00022598"/>
    </source>
</evidence>
<dbReference type="FunFam" id="3.30.930.10:FF:000026">
    <property type="entry name" value="Seryl-tRNA synthetase, cytoplasmic"/>
    <property type="match status" value="1"/>
</dbReference>
<evidence type="ECO:0000256" key="7">
    <source>
        <dbReference type="ARBA" id="ARBA00023146"/>
    </source>
</evidence>
<dbReference type="SUPFAM" id="SSF46589">
    <property type="entry name" value="tRNA-binding arm"/>
    <property type="match status" value="1"/>
</dbReference>
<sequence length="474" mass="52777">MGLDILLFRDPDTAAVVRESERRRYAKPEIVDEVIEVDQKWRRTQFLTEATKKMINTCSKAVGEKKKAKEADGDVSEVPAELLTAAHEGSLDADKVKGLCILQLKELSKALATQVTELGKAAAEQEAERDRLVLSVGNVLHESVPVSNDEDTGNVTVRIFGDVTRRMKLTHVDCMEKLGMMDTSKTVTAMAGGRSFVLRGGLVQLQFALISYAINFLVSRGYEPFYPPFFLNKEYMSAVSQLSDFDESLYKVSGDGDEKYLIATSEAPIAAYHSNKWFTELKEPLRYAGVSSCFRKEAGAHGRDTLGIFRVHQFDKIEQFIVCSPRENESWKMLDELIKTSQEFNESLGLPYRVINICSGALNNAAAKKYDLEAWFPGSGAFRELVSCSNCTDYQSRGVNCRFGPNTKGTSANSTKEYCHMLNGTLCAVTRTMCCICENYQTEEGIVIPEVLRPFMMGTEMLKFPAESAKAETA</sequence>
<evidence type="ECO:0000256" key="9">
    <source>
        <dbReference type="PIRSR" id="PIRSR001529-1"/>
    </source>
</evidence>
<evidence type="ECO:0000259" key="11">
    <source>
        <dbReference type="PROSITE" id="PS50862"/>
    </source>
</evidence>
<protein>
    <recommendedName>
        <fullName evidence="2">serine--tRNA ligase</fullName>
        <ecNumber evidence="2">6.1.1.11</ecNumber>
    </recommendedName>
    <alternativeName>
        <fullName evidence="8">Seryl-tRNA synthetase</fullName>
    </alternativeName>
</protein>
<dbReference type="EMBL" id="LJSK01000182">
    <property type="protein sequence ID" value="KPI85537.1"/>
    <property type="molecule type" value="Genomic_DNA"/>
</dbReference>
<dbReference type="InterPro" id="IPR015866">
    <property type="entry name" value="Ser-tRNA-synth_1_N"/>
</dbReference>
<dbReference type="GO" id="GO:0006434">
    <property type="term" value="P:seryl-tRNA aminoacylation"/>
    <property type="evidence" value="ECO:0007669"/>
    <property type="project" value="InterPro"/>
</dbReference>
<dbReference type="VEuPathDB" id="TriTrypDB:Lsey_0182_0180"/>
<feature type="site" description="Important for serine binding" evidence="9">
    <location>
        <position position="425"/>
    </location>
</feature>
<gene>
    <name evidence="12" type="ORF">ABL78_5418</name>
</gene>
<evidence type="ECO:0000256" key="4">
    <source>
        <dbReference type="ARBA" id="ARBA00022741"/>
    </source>
</evidence>
<dbReference type="InterPro" id="IPR033729">
    <property type="entry name" value="SerRS_core"/>
</dbReference>
<dbReference type="Gene3D" id="3.30.930.10">
    <property type="entry name" value="Bira Bifunctional Protein, Domain 2"/>
    <property type="match status" value="1"/>
</dbReference>
<reference evidence="12 13" key="1">
    <citation type="journal article" date="2015" name="PLoS Pathog.">
        <title>Leptomonas seymouri: Adaptations to the Dixenous Life Cycle Analyzed by Genome Sequencing, Transcriptome Profiling and Co-infection with Leishmania donovani.</title>
        <authorList>
            <person name="Kraeva N."/>
            <person name="Butenko A."/>
            <person name="Hlavacova J."/>
            <person name="Kostygov A."/>
            <person name="Myskova J."/>
            <person name="Grybchuk D."/>
            <person name="Lestinova T."/>
            <person name="Votypka J."/>
            <person name="Volf P."/>
            <person name="Opperdoes F."/>
            <person name="Flegontov P."/>
            <person name="Lukes J."/>
            <person name="Yurchenko V."/>
        </authorList>
    </citation>
    <scope>NUCLEOTIDE SEQUENCE [LARGE SCALE GENOMIC DNA]</scope>
    <source>
        <strain evidence="12 13">ATCC 30220</strain>
    </source>
</reference>
<dbReference type="GO" id="GO:0005524">
    <property type="term" value="F:ATP binding"/>
    <property type="evidence" value="ECO:0007669"/>
    <property type="project" value="UniProtKB-KW"/>
</dbReference>
<dbReference type="InterPro" id="IPR042103">
    <property type="entry name" value="SerRS_1_N_sf"/>
</dbReference>
<keyword evidence="5 10" id="KW-0067">ATP-binding</keyword>
<dbReference type="PIRSF" id="PIRSF001529">
    <property type="entry name" value="Ser-tRNA-synth_IIa"/>
    <property type="match status" value="1"/>
</dbReference>
<name>A0A0N0P535_LEPSE</name>
<proteinExistence type="inferred from homology"/>
<feature type="binding site" evidence="10">
    <location>
        <begin position="311"/>
        <end position="314"/>
    </location>
    <ligand>
        <name>ATP</name>
        <dbReference type="ChEBI" id="CHEBI:30616"/>
    </ligand>
</feature>
<comment type="similarity">
    <text evidence="1">Belongs to the class-II aminoacyl-tRNA synthetase family. Type-1 seryl-tRNA synthetase subfamily.</text>
</comment>
<keyword evidence="7 12" id="KW-0030">Aminoacyl-tRNA synthetase</keyword>
<dbReference type="Pfam" id="PF02403">
    <property type="entry name" value="Seryl_tRNA_N"/>
    <property type="match status" value="1"/>
</dbReference>
<keyword evidence="4" id="KW-0547">Nucleotide-binding</keyword>
<dbReference type="Proteomes" id="UP000038009">
    <property type="component" value="Unassembled WGS sequence"/>
</dbReference>
<feature type="binding site" evidence="10">
    <location>
        <begin position="295"/>
        <end position="297"/>
    </location>
    <ligand>
        <name>ATP</name>
        <dbReference type="ChEBI" id="CHEBI:30616"/>
    </ligand>
</feature>
<dbReference type="InterPro" id="IPR010978">
    <property type="entry name" value="tRNA-bd_arm"/>
</dbReference>
<dbReference type="OrthoDB" id="10264585at2759"/>
<evidence type="ECO:0000313" key="13">
    <source>
        <dbReference type="Proteomes" id="UP000038009"/>
    </source>
</evidence>
<dbReference type="InterPro" id="IPR002317">
    <property type="entry name" value="Ser-tRNA-ligase_type_1"/>
</dbReference>
<dbReference type="NCBIfam" id="TIGR00414">
    <property type="entry name" value="serS"/>
    <property type="match status" value="1"/>
</dbReference>
<comment type="caution">
    <text evidence="12">The sequence shown here is derived from an EMBL/GenBank/DDBJ whole genome shotgun (WGS) entry which is preliminary data.</text>
</comment>
<keyword evidence="6" id="KW-0648">Protein biosynthesis</keyword>
<evidence type="ECO:0000256" key="10">
    <source>
        <dbReference type="PIRSR" id="PIRSR001529-2"/>
    </source>
</evidence>
<keyword evidence="13" id="KW-1185">Reference proteome</keyword>
<evidence type="ECO:0000313" key="12">
    <source>
        <dbReference type="EMBL" id="KPI85537.1"/>
    </source>
</evidence>
<dbReference type="InterPro" id="IPR045864">
    <property type="entry name" value="aa-tRNA-synth_II/BPL/LPL"/>
</dbReference>
<dbReference type="InterPro" id="IPR002314">
    <property type="entry name" value="aa-tRNA-synt_IIb"/>
</dbReference>
<dbReference type="OMA" id="GYTPCFR"/>
<dbReference type="InterPro" id="IPR006195">
    <property type="entry name" value="aa-tRNA-synth_II"/>
</dbReference>
<evidence type="ECO:0000256" key="2">
    <source>
        <dbReference type="ARBA" id="ARBA00012840"/>
    </source>
</evidence>
<feature type="binding site" evidence="9">
    <location>
        <position position="318"/>
    </location>
    <ligand>
        <name>L-serine</name>
        <dbReference type="ChEBI" id="CHEBI:33384"/>
    </ligand>
</feature>
<organism evidence="12 13">
    <name type="scientific">Leptomonas seymouri</name>
    <dbReference type="NCBI Taxonomy" id="5684"/>
    <lineage>
        <taxon>Eukaryota</taxon>
        <taxon>Discoba</taxon>
        <taxon>Euglenozoa</taxon>
        <taxon>Kinetoplastea</taxon>
        <taxon>Metakinetoplastina</taxon>
        <taxon>Trypanosomatida</taxon>
        <taxon>Trypanosomatidae</taxon>
        <taxon>Leishmaniinae</taxon>
        <taxon>Leptomonas</taxon>
    </lineage>
</organism>
<dbReference type="PROSITE" id="PS50862">
    <property type="entry name" value="AA_TRNA_LIGASE_II"/>
    <property type="match status" value="1"/>
</dbReference>
<feature type="binding site" evidence="9">
    <location>
        <position position="264"/>
    </location>
    <ligand>
        <name>L-serine</name>
        <dbReference type="ChEBI" id="CHEBI:33384"/>
    </ligand>
</feature>
<dbReference type="Gene3D" id="1.10.287.40">
    <property type="entry name" value="Serine-tRNA synthetase, tRNA binding domain"/>
    <property type="match status" value="1"/>
</dbReference>
<dbReference type="SUPFAM" id="SSF55681">
    <property type="entry name" value="Class II aaRS and biotin synthetases"/>
    <property type="match status" value="1"/>
</dbReference>
<dbReference type="FunFam" id="1.10.287.40:FF:000007">
    <property type="entry name" value="Seryl-tRNA synthetase, putative"/>
    <property type="match status" value="1"/>
</dbReference>
<dbReference type="CDD" id="cd00770">
    <property type="entry name" value="SerRS_core"/>
    <property type="match status" value="1"/>
</dbReference>
<feature type="domain" description="Aminoacyl-transfer RNA synthetases class-II family profile" evidence="11">
    <location>
        <begin position="170"/>
        <end position="449"/>
    </location>
</feature>
<dbReference type="PANTHER" id="PTHR11778">
    <property type="entry name" value="SERYL-TRNA SYNTHETASE"/>
    <property type="match status" value="1"/>
</dbReference>
<dbReference type="GO" id="GO:0004828">
    <property type="term" value="F:serine-tRNA ligase activity"/>
    <property type="evidence" value="ECO:0007669"/>
    <property type="project" value="UniProtKB-EC"/>
</dbReference>
<dbReference type="Pfam" id="PF00587">
    <property type="entry name" value="tRNA-synt_2b"/>
    <property type="match status" value="1"/>
</dbReference>